<keyword evidence="2" id="KW-0863">Zinc-finger</keyword>
<evidence type="ECO:0000256" key="4">
    <source>
        <dbReference type="SAM" id="MobiDB-lite"/>
    </source>
</evidence>
<evidence type="ECO:0000256" key="3">
    <source>
        <dbReference type="ARBA" id="ARBA00022833"/>
    </source>
</evidence>
<protein>
    <submittedName>
        <fullName evidence="8 9">Uncharacterized protein LOC102215612 isoform X1</fullName>
    </submittedName>
</protein>
<dbReference type="GeneID" id="102215612"/>
<dbReference type="InterPro" id="IPR011016">
    <property type="entry name" value="Znf_RING-CH"/>
</dbReference>
<feature type="transmembrane region" description="Helical" evidence="5">
    <location>
        <begin position="131"/>
        <end position="151"/>
    </location>
</feature>
<evidence type="ECO:0000259" key="6">
    <source>
        <dbReference type="PROSITE" id="PS51292"/>
    </source>
</evidence>
<dbReference type="InterPro" id="IPR013083">
    <property type="entry name" value="Znf_RING/FYVE/PHD"/>
</dbReference>
<dbReference type="Pfam" id="PF12906">
    <property type="entry name" value="RINGv"/>
    <property type="match status" value="1"/>
</dbReference>
<keyword evidence="5" id="KW-0472">Membrane</keyword>
<proteinExistence type="predicted"/>
<organism evidence="7 9">
    <name type="scientific">Pundamilia nyererei</name>
    <dbReference type="NCBI Taxonomy" id="303518"/>
    <lineage>
        <taxon>Eukaryota</taxon>
        <taxon>Metazoa</taxon>
        <taxon>Chordata</taxon>
        <taxon>Craniata</taxon>
        <taxon>Vertebrata</taxon>
        <taxon>Euteleostomi</taxon>
        <taxon>Actinopterygii</taxon>
        <taxon>Neopterygii</taxon>
        <taxon>Teleostei</taxon>
        <taxon>Neoteleostei</taxon>
        <taxon>Acanthomorphata</taxon>
        <taxon>Ovalentaria</taxon>
        <taxon>Cichlomorphae</taxon>
        <taxon>Cichliformes</taxon>
        <taxon>Cichlidae</taxon>
        <taxon>African cichlids</taxon>
        <taxon>Pseudocrenilabrinae</taxon>
        <taxon>Haplochromini</taxon>
        <taxon>Pundamilia</taxon>
    </lineage>
</organism>
<evidence type="ECO:0000313" key="7">
    <source>
        <dbReference type="Proteomes" id="UP000695023"/>
    </source>
</evidence>
<evidence type="ECO:0000256" key="2">
    <source>
        <dbReference type="ARBA" id="ARBA00022771"/>
    </source>
</evidence>
<evidence type="ECO:0000256" key="5">
    <source>
        <dbReference type="SAM" id="Phobius"/>
    </source>
</evidence>
<reference evidence="8 9" key="1">
    <citation type="submission" date="2025-04" db="UniProtKB">
        <authorList>
            <consortium name="RefSeq"/>
        </authorList>
    </citation>
    <scope>IDENTIFICATION</scope>
</reference>
<dbReference type="PANTHER" id="PTHR20893">
    <property type="entry name" value="LD08641P"/>
    <property type="match status" value="1"/>
</dbReference>
<dbReference type="RefSeq" id="XP_005727266.1">
    <property type="nucleotide sequence ID" value="XM_005727209.1"/>
</dbReference>
<feature type="transmembrane region" description="Helical" evidence="5">
    <location>
        <begin position="95"/>
        <end position="119"/>
    </location>
</feature>
<gene>
    <name evidence="8 9" type="primary">LOC102215612</name>
</gene>
<feature type="domain" description="RING-CH-type" evidence="6">
    <location>
        <begin position="16"/>
        <end position="80"/>
    </location>
</feature>
<keyword evidence="3" id="KW-0862">Zinc</keyword>
<dbReference type="SMART" id="SM00744">
    <property type="entry name" value="RINGv"/>
    <property type="match status" value="1"/>
</dbReference>
<evidence type="ECO:0000256" key="1">
    <source>
        <dbReference type="ARBA" id="ARBA00022723"/>
    </source>
</evidence>
<evidence type="ECO:0000313" key="9">
    <source>
        <dbReference type="RefSeq" id="XP_005727266.1"/>
    </source>
</evidence>
<accession>A0A9Y3QRW4</accession>
<dbReference type="Proteomes" id="UP000695023">
    <property type="component" value="Unplaced"/>
</dbReference>
<keyword evidence="1" id="KW-0479">Metal-binding</keyword>
<feature type="compositionally biased region" description="Low complexity" evidence="4">
    <location>
        <begin position="185"/>
        <end position="197"/>
    </location>
</feature>
<evidence type="ECO:0000313" key="8">
    <source>
        <dbReference type="RefSeq" id="XP_005727265.1"/>
    </source>
</evidence>
<dbReference type="RefSeq" id="XP_005727265.1">
    <property type="nucleotide sequence ID" value="XM_005727208.1"/>
</dbReference>
<feature type="region of interest" description="Disordered" evidence="4">
    <location>
        <begin position="166"/>
        <end position="204"/>
    </location>
</feature>
<dbReference type="GO" id="GO:0008270">
    <property type="term" value="F:zinc ion binding"/>
    <property type="evidence" value="ECO:0007669"/>
    <property type="project" value="UniProtKB-KW"/>
</dbReference>
<dbReference type="PANTHER" id="PTHR20893:SF2">
    <property type="entry name" value="LD08641P"/>
    <property type="match status" value="1"/>
</dbReference>
<dbReference type="AlphaFoldDB" id="A0A9Y3QRW4"/>
<dbReference type="Gene3D" id="3.30.40.10">
    <property type="entry name" value="Zinc/RING finger domain, C3HC4 (zinc finger)"/>
    <property type="match status" value="1"/>
</dbReference>
<name>A0A9Y3QRW4_9CICH</name>
<dbReference type="PROSITE" id="PS51292">
    <property type="entry name" value="ZF_RING_CH"/>
    <property type="match status" value="1"/>
</dbReference>
<keyword evidence="5" id="KW-1133">Transmembrane helix</keyword>
<dbReference type="SUPFAM" id="SSF57850">
    <property type="entry name" value="RING/U-box"/>
    <property type="match status" value="1"/>
</dbReference>
<sequence length="216" mass="24334">MGSEYRPLSPAESCRSLFIETSECFICRDGELKASDPLRNFCDCKNLLAHHVCLSTWIQRGCGSEDRARCIICKAKYQLQRSSPWRSVSFQWQTWLVLITATVLMSLVPYAVYCMMTAFTSPPPPSTFKVAAIFFGILTETLLIKCLWSYFSSRYRQAAQNSLVVQPRDSTEDRSNPGLWDRPEAASADRASSAASSTHMEERKVDVLKSGCLSLF</sequence>
<keyword evidence="5" id="KW-0812">Transmembrane</keyword>
<keyword evidence="7" id="KW-1185">Reference proteome</keyword>